<reference evidence="2" key="2">
    <citation type="submission" date="2014-01" db="EMBL/GenBank/DDBJ databases">
        <title>Evolution of pathogenesis and genome organization in the Tremellales.</title>
        <authorList>
            <person name="Cuomo C."/>
            <person name="Litvintseva A."/>
            <person name="Heitman J."/>
            <person name="Chen Y."/>
            <person name="Sun S."/>
            <person name="Springer D."/>
            <person name="Dromer F."/>
            <person name="Young S."/>
            <person name="Zeng Q."/>
            <person name="Chapman S."/>
            <person name="Gujja S."/>
            <person name="Saif S."/>
            <person name="Birren B."/>
        </authorList>
    </citation>
    <scope>NUCLEOTIDE SEQUENCE</scope>
    <source>
        <strain evidence="2">CBS 10118</strain>
    </source>
</reference>
<dbReference type="OrthoDB" id="2564533at2759"/>
<gene>
    <name evidence="2" type="ORF">I302_07372</name>
</gene>
<accession>A0A1B9FW67</accession>
<proteinExistence type="predicted"/>
<reference evidence="2" key="1">
    <citation type="submission" date="2013-07" db="EMBL/GenBank/DDBJ databases">
        <title>The Genome Sequence of Cryptococcus bestiolae CBS10118.</title>
        <authorList>
            <consortium name="The Broad Institute Genome Sequencing Platform"/>
            <person name="Cuomo C."/>
            <person name="Litvintseva A."/>
            <person name="Chen Y."/>
            <person name="Heitman J."/>
            <person name="Sun S."/>
            <person name="Springer D."/>
            <person name="Dromer F."/>
            <person name="Young S.K."/>
            <person name="Zeng Q."/>
            <person name="Gargeya S."/>
            <person name="Fitzgerald M."/>
            <person name="Abouelleil A."/>
            <person name="Alvarado L."/>
            <person name="Berlin A.M."/>
            <person name="Chapman S.B."/>
            <person name="Dewar J."/>
            <person name="Goldberg J."/>
            <person name="Griggs A."/>
            <person name="Gujja S."/>
            <person name="Hansen M."/>
            <person name="Howarth C."/>
            <person name="Imamovic A."/>
            <person name="Larimer J."/>
            <person name="McCowan C."/>
            <person name="Murphy C."/>
            <person name="Pearson M."/>
            <person name="Priest M."/>
            <person name="Roberts A."/>
            <person name="Saif S."/>
            <person name="Shea T."/>
            <person name="Sykes S."/>
            <person name="Wortman J."/>
            <person name="Nusbaum C."/>
            <person name="Birren B."/>
        </authorList>
    </citation>
    <scope>NUCLEOTIDE SEQUENCE [LARGE SCALE GENOMIC DNA]</scope>
    <source>
        <strain evidence="2">CBS 10118</strain>
    </source>
</reference>
<name>A0A1B9FW67_9TREE</name>
<dbReference type="AlphaFoldDB" id="A0A1B9FW67"/>
<sequence length="457" mass="51431">MPPGLLSLSDDILHRIGYYLHQDNFIPLPSFHPHYANYASDIDPEVIADYLALRSTCSRMRSVLELKGIHVRLAKWSKLIKWITDGPDTVKRGVRYVRMSINISPKSGQSLIPTWLTLAGFFESLFSLDELVIINTPLCRPRFHASSGSCLPNYPHPILSNLTSLAVDTNCQACAKDLSVLITKYTSKLRHIKTIDSPNLPVILQAISTTSSLASVRTLYIKLFEGTSKVDEVLKVVYENLPQVTDLRLSMHNEGEPPVFLPCYVVNNFPSAVDANSVTLGIISMGEAIDIADLPPEALQRDVDQLSNLLALLSRFEDLRFLDCGILVLAGNGHWEKTFPTTTRSQTKRQLIDTLKKWDSHSDLSEMCRDKIKDTAFKHIPRLEGIAMWEIDSSDPGYWNYWNHYTIYRHSAAALTASEKGCSYFVYPNMWTASYIGQRPVGETEDGETSENSEDEE</sequence>
<organism evidence="2">
    <name type="scientific">Kwoniella bestiolae CBS 10118</name>
    <dbReference type="NCBI Taxonomy" id="1296100"/>
    <lineage>
        <taxon>Eukaryota</taxon>
        <taxon>Fungi</taxon>
        <taxon>Dikarya</taxon>
        <taxon>Basidiomycota</taxon>
        <taxon>Agaricomycotina</taxon>
        <taxon>Tremellomycetes</taxon>
        <taxon>Tremellales</taxon>
        <taxon>Cryptococcaceae</taxon>
        <taxon>Kwoniella</taxon>
    </lineage>
</organism>
<protein>
    <submittedName>
        <fullName evidence="2">Uncharacterized protein</fullName>
    </submittedName>
</protein>
<dbReference type="EMBL" id="KI894024">
    <property type="protein sequence ID" value="OCF23022.1"/>
    <property type="molecule type" value="Genomic_DNA"/>
</dbReference>
<feature type="compositionally biased region" description="Acidic residues" evidence="1">
    <location>
        <begin position="443"/>
        <end position="457"/>
    </location>
</feature>
<dbReference type="VEuPathDB" id="FungiDB:I302_07372"/>
<evidence type="ECO:0000313" key="2">
    <source>
        <dbReference type="EMBL" id="OCF23022.1"/>
    </source>
</evidence>
<feature type="region of interest" description="Disordered" evidence="1">
    <location>
        <begin position="438"/>
        <end position="457"/>
    </location>
</feature>
<evidence type="ECO:0000256" key="1">
    <source>
        <dbReference type="SAM" id="MobiDB-lite"/>
    </source>
</evidence>